<evidence type="ECO:0000313" key="1">
    <source>
        <dbReference type="EMBL" id="CAC5424555.1"/>
    </source>
</evidence>
<accession>A0A6J8EYI5</accession>
<dbReference type="OrthoDB" id="6083831at2759"/>
<dbReference type="PANTHER" id="PTHR33050">
    <property type="entry name" value="REVERSE TRANSCRIPTASE DOMAIN-CONTAINING PROTEIN"/>
    <property type="match status" value="1"/>
</dbReference>
<dbReference type="SUPFAM" id="SSF56672">
    <property type="entry name" value="DNA/RNA polymerases"/>
    <property type="match status" value="1"/>
</dbReference>
<dbReference type="Proteomes" id="UP000507470">
    <property type="component" value="Unassembled WGS sequence"/>
</dbReference>
<keyword evidence="2" id="KW-1185">Reference proteome</keyword>
<dbReference type="PANTHER" id="PTHR33050:SF7">
    <property type="entry name" value="RIBONUCLEASE H"/>
    <property type="match status" value="1"/>
</dbReference>
<gene>
    <name evidence="1" type="ORF">MCOR_56449</name>
</gene>
<dbReference type="EMBL" id="CACVKT020010046">
    <property type="protein sequence ID" value="CAC5424555.1"/>
    <property type="molecule type" value="Genomic_DNA"/>
</dbReference>
<sequence>MLKLAEVRHSNLQHLHYVDMAFGSSMLFKKIPADYLKTFISDEPQRCIQETDKLCASCTGEKCSNKSIRSRSVETNIFGDNDAEIPRACGVNVLTSPKSVRLEIKSAPKTHQYCIVSVLAFCLSSTPYLFTKCLRLIVKYWRENGVDIVLYLDDGLGMGKNKLEASECSSFVQTSLLEAGYSFPHMLVYSDASNVAAGAYSKDIDSNIFHQMWDLQESLKSSTWRELQAILFALMSFKNSLRNKCVKWHTDNNNCVSIVQKGSTKVDLQR</sequence>
<evidence type="ECO:0000313" key="2">
    <source>
        <dbReference type="Proteomes" id="UP000507470"/>
    </source>
</evidence>
<dbReference type="AlphaFoldDB" id="A0A6J8EYI5"/>
<dbReference type="InterPro" id="IPR052055">
    <property type="entry name" value="Hepadnavirus_pol/RT"/>
</dbReference>
<name>A0A6J8EYI5_MYTCO</name>
<proteinExistence type="predicted"/>
<reference evidence="1 2" key="1">
    <citation type="submission" date="2020-06" db="EMBL/GenBank/DDBJ databases">
        <authorList>
            <person name="Li R."/>
            <person name="Bekaert M."/>
        </authorList>
    </citation>
    <scope>NUCLEOTIDE SEQUENCE [LARGE SCALE GENOMIC DNA]</scope>
    <source>
        <strain evidence="2">wild</strain>
    </source>
</reference>
<protein>
    <recommendedName>
        <fullName evidence="3">Reverse transcriptase domain-containing protein</fullName>
    </recommendedName>
</protein>
<dbReference type="InterPro" id="IPR043502">
    <property type="entry name" value="DNA/RNA_pol_sf"/>
</dbReference>
<evidence type="ECO:0008006" key="3">
    <source>
        <dbReference type="Google" id="ProtNLM"/>
    </source>
</evidence>
<organism evidence="1 2">
    <name type="scientific">Mytilus coruscus</name>
    <name type="common">Sea mussel</name>
    <dbReference type="NCBI Taxonomy" id="42192"/>
    <lineage>
        <taxon>Eukaryota</taxon>
        <taxon>Metazoa</taxon>
        <taxon>Spiralia</taxon>
        <taxon>Lophotrochozoa</taxon>
        <taxon>Mollusca</taxon>
        <taxon>Bivalvia</taxon>
        <taxon>Autobranchia</taxon>
        <taxon>Pteriomorphia</taxon>
        <taxon>Mytilida</taxon>
        <taxon>Mytiloidea</taxon>
        <taxon>Mytilidae</taxon>
        <taxon>Mytilinae</taxon>
        <taxon>Mytilus</taxon>
    </lineage>
</organism>